<evidence type="ECO:0000256" key="1">
    <source>
        <dbReference type="ARBA" id="ARBA00022737"/>
    </source>
</evidence>
<dbReference type="Gene3D" id="1.25.40.10">
    <property type="entry name" value="Tetratricopeptide repeat domain"/>
    <property type="match status" value="1"/>
</dbReference>
<reference evidence="3 4" key="1">
    <citation type="journal article" date="2024" name="Plant J.">
        <title>Genome sequences and population genomics reveal climatic adaptation and genomic divergence between two closely related sweetgum species.</title>
        <authorList>
            <person name="Xu W.Q."/>
            <person name="Ren C.Q."/>
            <person name="Zhang X.Y."/>
            <person name="Comes H.P."/>
            <person name="Liu X.H."/>
            <person name="Li Y.G."/>
            <person name="Kettle C.J."/>
            <person name="Jalonen R."/>
            <person name="Gaisberger H."/>
            <person name="Ma Y.Z."/>
            <person name="Qiu Y.X."/>
        </authorList>
    </citation>
    <scope>NUCLEOTIDE SEQUENCE [LARGE SCALE GENOMIC DNA]</scope>
    <source>
        <strain evidence="3">Hangzhou</strain>
    </source>
</reference>
<dbReference type="Proteomes" id="UP001415857">
    <property type="component" value="Unassembled WGS sequence"/>
</dbReference>
<evidence type="ECO:0008006" key="5">
    <source>
        <dbReference type="Google" id="ProtNLM"/>
    </source>
</evidence>
<dbReference type="InterPro" id="IPR011990">
    <property type="entry name" value="TPR-like_helical_dom_sf"/>
</dbReference>
<keyword evidence="4" id="KW-1185">Reference proteome</keyword>
<dbReference type="NCBIfam" id="TIGR00756">
    <property type="entry name" value="PPR"/>
    <property type="match status" value="1"/>
</dbReference>
<dbReference type="InterPro" id="IPR046960">
    <property type="entry name" value="PPR_At4g14850-like_plant"/>
</dbReference>
<dbReference type="GO" id="GO:0003723">
    <property type="term" value="F:RNA binding"/>
    <property type="evidence" value="ECO:0007669"/>
    <property type="project" value="InterPro"/>
</dbReference>
<dbReference type="PROSITE" id="PS51375">
    <property type="entry name" value="PPR"/>
    <property type="match status" value="1"/>
</dbReference>
<evidence type="ECO:0000313" key="4">
    <source>
        <dbReference type="Proteomes" id="UP001415857"/>
    </source>
</evidence>
<organism evidence="3 4">
    <name type="scientific">Liquidambar formosana</name>
    <name type="common">Formosan gum</name>
    <dbReference type="NCBI Taxonomy" id="63359"/>
    <lineage>
        <taxon>Eukaryota</taxon>
        <taxon>Viridiplantae</taxon>
        <taxon>Streptophyta</taxon>
        <taxon>Embryophyta</taxon>
        <taxon>Tracheophyta</taxon>
        <taxon>Spermatophyta</taxon>
        <taxon>Magnoliopsida</taxon>
        <taxon>eudicotyledons</taxon>
        <taxon>Gunneridae</taxon>
        <taxon>Pentapetalae</taxon>
        <taxon>Saxifragales</taxon>
        <taxon>Altingiaceae</taxon>
        <taxon>Liquidambar</taxon>
    </lineage>
</organism>
<dbReference type="PANTHER" id="PTHR47926">
    <property type="entry name" value="PENTATRICOPEPTIDE REPEAT-CONTAINING PROTEIN"/>
    <property type="match status" value="1"/>
</dbReference>
<comment type="caution">
    <text evidence="3">The sequence shown here is derived from an EMBL/GenBank/DDBJ whole genome shotgun (WGS) entry which is preliminary data.</text>
</comment>
<dbReference type="GO" id="GO:0009451">
    <property type="term" value="P:RNA modification"/>
    <property type="evidence" value="ECO:0007669"/>
    <property type="project" value="InterPro"/>
</dbReference>
<keyword evidence="1" id="KW-0677">Repeat</keyword>
<evidence type="ECO:0000313" key="3">
    <source>
        <dbReference type="EMBL" id="KAK9274020.1"/>
    </source>
</evidence>
<dbReference type="Pfam" id="PF13041">
    <property type="entry name" value="PPR_2"/>
    <property type="match status" value="1"/>
</dbReference>
<dbReference type="InterPro" id="IPR002885">
    <property type="entry name" value="PPR_rpt"/>
</dbReference>
<evidence type="ECO:0000256" key="2">
    <source>
        <dbReference type="PROSITE-ProRule" id="PRU00708"/>
    </source>
</evidence>
<gene>
    <name evidence="3" type="ORF">L1049_018834</name>
</gene>
<feature type="repeat" description="PPR" evidence="2">
    <location>
        <begin position="5"/>
        <end position="39"/>
    </location>
</feature>
<proteinExistence type="predicted"/>
<name>A0AAP0RAM8_LIQFO</name>
<protein>
    <recommendedName>
        <fullName evidence="5">Pentatricopeptide repeat-containing protein</fullName>
    </recommendedName>
</protein>
<accession>A0AAP0RAM8</accession>
<sequence>MPQRNIYSWNIIIGEFSRSNFPEKSVELFLQMRNSYVRPDAFTFPLVLRACAGSGKYGEAVWFMGCV</sequence>
<dbReference type="AlphaFoldDB" id="A0AAP0RAM8"/>
<dbReference type="EMBL" id="JBBPBK010000012">
    <property type="protein sequence ID" value="KAK9274020.1"/>
    <property type="molecule type" value="Genomic_DNA"/>
</dbReference>